<keyword evidence="1" id="KW-0472">Membrane</keyword>
<evidence type="ECO:0000313" key="2">
    <source>
        <dbReference type="EMBL" id="RCX18109.1"/>
    </source>
</evidence>
<dbReference type="EMBL" id="QPJW01000007">
    <property type="protein sequence ID" value="RCX18109.1"/>
    <property type="molecule type" value="Genomic_DNA"/>
</dbReference>
<sequence>MPDWIRGRFIGMLATLQNTIMGTAMFLGGVLLEAFSPRMLGLAGGVLLTVMGAGFAAVYFLSRHRFHNVADCEDDDAAAQTEATL</sequence>
<evidence type="ECO:0000313" key="3">
    <source>
        <dbReference type="Proteomes" id="UP000253090"/>
    </source>
</evidence>
<accession>A0A369B996</accession>
<feature type="transmembrane region" description="Helical" evidence="1">
    <location>
        <begin position="12"/>
        <end position="32"/>
    </location>
</feature>
<feature type="transmembrane region" description="Helical" evidence="1">
    <location>
        <begin position="38"/>
        <end position="61"/>
    </location>
</feature>
<keyword evidence="1" id="KW-1133">Transmembrane helix</keyword>
<dbReference type="AlphaFoldDB" id="A0A369B996"/>
<keyword evidence="1" id="KW-0812">Transmembrane</keyword>
<dbReference type="RefSeq" id="WP_147273863.1">
    <property type="nucleotide sequence ID" value="NZ_QPJW01000007.1"/>
</dbReference>
<dbReference type="InterPro" id="IPR036259">
    <property type="entry name" value="MFS_trans_sf"/>
</dbReference>
<reference evidence="2 3" key="1">
    <citation type="submission" date="2018-07" db="EMBL/GenBank/DDBJ databases">
        <title>Genomic Encyclopedia of Type Strains, Phase III (KMG-III): the genomes of soil and plant-associated and newly described type strains.</title>
        <authorList>
            <person name="Whitman W."/>
        </authorList>
    </citation>
    <scope>NUCLEOTIDE SEQUENCE [LARGE SCALE GENOMIC DNA]</scope>
    <source>
        <strain evidence="2 3">CECT 8333</strain>
    </source>
</reference>
<organism evidence="2 3">
    <name type="scientific">Fontibacillus phaseoli</name>
    <dbReference type="NCBI Taxonomy" id="1416533"/>
    <lineage>
        <taxon>Bacteria</taxon>
        <taxon>Bacillati</taxon>
        <taxon>Bacillota</taxon>
        <taxon>Bacilli</taxon>
        <taxon>Bacillales</taxon>
        <taxon>Paenibacillaceae</taxon>
        <taxon>Fontibacillus</taxon>
    </lineage>
</organism>
<evidence type="ECO:0000256" key="1">
    <source>
        <dbReference type="SAM" id="Phobius"/>
    </source>
</evidence>
<dbReference type="OrthoDB" id="9775268at2"/>
<name>A0A369B996_9BACL</name>
<proteinExistence type="predicted"/>
<protein>
    <recommendedName>
        <fullName evidence="4">MFS transporter</fullName>
    </recommendedName>
</protein>
<keyword evidence="3" id="KW-1185">Reference proteome</keyword>
<evidence type="ECO:0008006" key="4">
    <source>
        <dbReference type="Google" id="ProtNLM"/>
    </source>
</evidence>
<gene>
    <name evidence="2" type="ORF">DFP94_10763</name>
</gene>
<dbReference type="Proteomes" id="UP000253090">
    <property type="component" value="Unassembled WGS sequence"/>
</dbReference>
<comment type="caution">
    <text evidence="2">The sequence shown here is derived from an EMBL/GenBank/DDBJ whole genome shotgun (WGS) entry which is preliminary data.</text>
</comment>
<dbReference type="SUPFAM" id="SSF103473">
    <property type="entry name" value="MFS general substrate transporter"/>
    <property type="match status" value="1"/>
</dbReference>